<comment type="function">
    <text evidence="1 8">Golgi membrane protein involved in vesicular trafficking.</text>
</comment>
<evidence type="ECO:0000313" key="10">
    <source>
        <dbReference type="Proteomes" id="UP000245609"/>
    </source>
</evidence>
<dbReference type="AlphaFoldDB" id="A0A2T9Z9L6"/>
<keyword evidence="8" id="KW-0333">Golgi apparatus</keyword>
<evidence type="ECO:0000313" key="9">
    <source>
        <dbReference type="EMBL" id="PVV01293.1"/>
    </source>
</evidence>
<dbReference type="GO" id="GO:0009306">
    <property type="term" value="P:protein secretion"/>
    <property type="evidence" value="ECO:0007669"/>
    <property type="project" value="TreeGrafter"/>
</dbReference>
<feature type="transmembrane region" description="Helical" evidence="8">
    <location>
        <begin position="69"/>
        <end position="90"/>
    </location>
</feature>
<evidence type="ECO:0000256" key="8">
    <source>
        <dbReference type="RuleBase" id="RU361206"/>
    </source>
</evidence>
<dbReference type="EMBL" id="MBFS01001206">
    <property type="protein sequence ID" value="PVV01293.1"/>
    <property type="molecule type" value="Genomic_DNA"/>
</dbReference>
<evidence type="ECO:0000256" key="1">
    <source>
        <dbReference type="ARBA" id="ARBA00003246"/>
    </source>
</evidence>
<accession>A0A2T9Z9L6</accession>
<name>A0A2T9Z9L6_9FUNG</name>
<proteinExistence type="inferred from homology"/>
<dbReference type="Pfam" id="PF05832">
    <property type="entry name" value="DUF846"/>
    <property type="match status" value="1"/>
</dbReference>
<keyword evidence="7 8" id="KW-0472">Membrane</keyword>
<dbReference type="OrthoDB" id="2151161at2759"/>
<evidence type="ECO:0000256" key="4">
    <source>
        <dbReference type="ARBA" id="ARBA00013603"/>
    </source>
</evidence>
<dbReference type="GO" id="GO:0000139">
    <property type="term" value="C:Golgi membrane"/>
    <property type="evidence" value="ECO:0007669"/>
    <property type="project" value="UniProtKB-SubCell"/>
</dbReference>
<keyword evidence="10" id="KW-1185">Reference proteome</keyword>
<comment type="subcellular location">
    <subcellularLocation>
        <location evidence="8">Golgi apparatus membrane</location>
        <topology evidence="8">Multi-pass membrane protein</topology>
    </subcellularLocation>
    <subcellularLocation>
        <location evidence="2">Membrane</location>
        <topology evidence="2">Multi-pass membrane protein</topology>
    </subcellularLocation>
</comment>
<comment type="caution">
    <text evidence="9">The sequence shown here is derived from an EMBL/GenBank/DDBJ whole genome shotgun (WGS) entry which is preliminary data.</text>
</comment>
<sequence>MNSQTHENLSVSVQPDNPQQNIFDKSRKSLYRQFYPGMRWWNEIDENGTSKFTFEHANPALSNSSDSKIFWTLLYATPVVWGVLAVVAFLSLRFQWLLIVIIAIALSYANLNGYSSCEKSARIEYNGAANSSTTPSVGGYMTSLMTN</sequence>
<evidence type="ECO:0000256" key="6">
    <source>
        <dbReference type="ARBA" id="ARBA00022989"/>
    </source>
</evidence>
<reference evidence="9 10" key="1">
    <citation type="journal article" date="2018" name="MBio">
        <title>Comparative Genomics Reveals the Core Gene Toolbox for the Fungus-Insect Symbiosis.</title>
        <authorList>
            <person name="Wang Y."/>
            <person name="Stata M."/>
            <person name="Wang W."/>
            <person name="Stajich J.E."/>
            <person name="White M.M."/>
            <person name="Moncalvo J.M."/>
        </authorList>
    </citation>
    <scope>NUCLEOTIDE SEQUENCE [LARGE SCALE GENOMIC DNA]</scope>
    <source>
        <strain evidence="9 10">SC-DP-2</strain>
    </source>
</reference>
<keyword evidence="5 8" id="KW-0812">Transmembrane</keyword>
<evidence type="ECO:0000256" key="7">
    <source>
        <dbReference type="ARBA" id="ARBA00023136"/>
    </source>
</evidence>
<keyword evidence="6 8" id="KW-1133">Transmembrane helix</keyword>
<feature type="transmembrane region" description="Helical" evidence="8">
    <location>
        <begin position="96"/>
        <end position="114"/>
    </location>
</feature>
<dbReference type="Proteomes" id="UP000245609">
    <property type="component" value="Unassembled WGS sequence"/>
</dbReference>
<evidence type="ECO:0000256" key="5">
    <source>
        <dbReference type="ARBA" id="ARBA00022692"/>
    </source>
</evidence>
<dbReference type="PANTHER" id="PTHR13019:SF7">
    <property type="entry name" value="GOLGI APPARATUS MEMBRANE PROTEIN TVP23"/>
    <property type="match status" value="1"/>
</dbReference>
<protein>
    <recommendedName>
        <fullName evidence="4 8">Golgi apparatus membrane protein TVP23</fullName>
    </recommendedName>
</protein>
<comment type="similarity">
    <text evidence="3 8">Belongs to the TVP23 family.</text>
</comment>
<dbReference type="InterPro" id="IPR008564">
    <property type="entry name" value="TVP23-like"/>
</dbReference>
<dbReference type="STRING" id="133381.A0A2T9Z9L6"/>
<evidence type="ECO:0000256" key="3">
    <source>
        <dbReference type="ARBA" id="ARBA00005467"/>
    </source>
</evidence>
<dbReference type="PANTHER" id="PTHR13019">
    <property type="entry name" value="GOLGI APPARATUS MEMBRANE PROTEIN TVP23"/>
    <property type="match status" value="1"/>
</dbReference>
<evidence type="ECO:0000256" key="2">
    <source>
        <dbReference type="ARBA" id="ARBA00004141"/>
    </source>
</evidence>
<dbReference type="GO" id="GO:0016192">
    <property type="term" value="P:vesicle-mediated transport"/>
    <property type="evidence" value="ECO:0007669"/>
    <property type="project" value="TreeGrafter"/>
</dbReference>
<organism evidence="9 10">
    <name type="scientific">Smittium megazygosporum</name>
    <dbReference type="NCBI Taxonomy" id="133381"/>
    <lineage>
        <taxon>Eukaryota</taxon>
        <taxon>Fungi</taxon>
        <taxon>Fungi incertae sedis</taxon>
        <taxon>Zoopagomycota</taxon>
        <taxon>Kickxellomycotina</taxon>
        <taxon>Harpellomycetes</taxon>
        <taxon>Harpellales</taxon>
        <taxon>Legeriomycetaceae</taxon>
        <taxon>Smittium</taxon>
    </lineage>
</organism>
<gene>
    <name evidence="9" type="ORF">BB560_004292</name>
</gene>